<name>A0ACC8XFZ7_9FIRM</name>
<keyword evidence="2" id="KW-1185">Reference proteome</keyword>
<sequence length="91" mass="10956">MERKIRVQGIQSDWFEDAVFTVKEENLKDVPYNLCNYAEELIERHMKLKGYSEGFIKTSWKNKTVEKKIDLFFKLSLLFLMITVIMYMYGM</sequence>
<comment type="caution">
    <text evidence="1">The sequence shown here is derived from an EMBL/GenBank/DDBJ whole genome shotgun (WGS) entry which is preliminary data.</text>
</comment>
<evidence type="ECO:0000313" key="2">
    <source>
        <dbReference type="Proteomes" id="UP000188605"/>
    </source>
</evidence>
<dbReference type="EMBL" id="LJDB01000013">
    <property type="protein sequence ID" value="ONI42421.1"/>
    <property type="molecule type" value="Genomic_DNA"/>
</dbReference>
<organism evidence="1 2">
    <name type="scientific">Candidatus Epulonipiscium fishelsonii</name>
    <dbReference type="NCBI Taxonomy" id="77094"/>
    <lineage>
        <taxon>Bacteria</taxon>
        <taxon>Bacillati</taxon>
        <taxon>Bacillota</taxon>
        <taxon>Clostridia</taxon>
        <taxon>Lachnospirales</taxon>
        <taxon>Lachnospiraceae</taxon>
        <taxon>Candidatus Epulonipiscium</taxon>
    </lineage>
</organism>
<protein>
    <submittedName>
        <fullName evidence="1">Uncharacterized protein</fullName>
    </submittedName>
</protein>
<gene>
    <name evidence="1" type="ORF">AN396_01710</name>
</gene>
<proteinExistence type="predicted"/>
<reference evidence="1" key="1">
    <citation type="submission" date="2016-08" db="EMBL/GenBank/DDBJ databases">
        <authorList>
            <person name="Ngugi D.K."/>
            <person name="Miyake S."/>
            <person name="Stingl U."/>
        </authorList>
    </citation>
    <scope>NUCLEOTIDE SEQUENCE</scope>
    <source>
        <strain evidence="1">SCG-B11WGA-EpuloA1</strain>
    </source>
</reference>
<evidence type="ECO:0000313" key="1">
    <source>
        <dbReference type="EMBL" id="ONI42421.1"/>
    </source>
</evidence>
<accession>A0ACC8XFZ7</accession>
<dbReference type="Proteomes" id="UP000188605">
    <property type="component" value="Unassembled WGS sequence"/>
</dbReference>